<name>A0A2D0N7X4_FLAN2</name>
<proteinExistence type="predicted"/>
<organism evidence="4 5">
    <name type="scientific">Flavilitoribacter nigricans (strain ATCC 23147 / DSM 23189 / NBRC 102662 / NCIMB 1420 / SS-2)</name>
    <name type="common">Lewinella nigricans</name>
    <dbReference type="NCBI Taxonomy" id="1122177"/>
    <lineage>
        <taxon>Bacteria</taxon>
        <taxon>Pseudomonadati</taxon>
        <taxon>Bacteroidota</taxon>
        <taxon>Saprospiria</taxon>
        <taxon>Saprospirales</taxon>
        <taxon>Lewinellaceae</taxon>
        <taxon>Flavilitoribacter</taxon>
    </lineage>
</organism>
<gene>
    <name evidence="4" type="ORF">CRP01_22010</name>
</gene>
<feature type="domain" description="OmpA-like" evidence="3">
    <location>
        <begin position="21"/>
        <end position="138"/>
    </location>
</feature>
<dbReference type="RefSeq" id="WP_099152265.1">
    <property type="nucleotide sequence ID" value="NZ_PDUD01000026.1"/>
</dbReference>
<evidence type="ECO:0000313" key="5">
    <source>
        <dbReference type="Proteomes" id="UP000223913"/>
    </source>
</evidence>
<dbReference type="Pfam" id="PF00691">
    <property type="entry name" value="OmpA"/>
    <property type="match status" value="1"/>
</dbReference>
<keyword evidence="2" id="KW-0732">Signal</keyword>
<dbReference type="CDD" id="cd07185">
    <property type="entry name" value="OmpA_C-like"/>
    <property type="match status" value="1"/>
</dbReference>
<feature type="signal peptide" evidence="2">
    <location>
        <begin position="1"/>
        <end position="19"/>
    </location>
</feature>
<reference evidence="4 5" key="1">
    <citation type="submission" date="2017-10" db="EMBL/GenBank/DDBJ databases">
        <title>The draft genome sequence of Lewinella nigricans NBRC 102662.</title>
        <authorList>
            <person name="Wang K."/>
        </authorList>
    </citation>
    <scope>NUCLEOTIDE SEQUENCE [LARGE SCALE GENOMIC DNA]</scope>
    <source>
        <strain evidence="4 5">NBRC 102662</strain>
    </source>
</reference>
<comment type="caution">
    <text evidence="4">The sequence shown here is derived from an EMBL/GenBank/DDBJ whole genome shotgun (WGS) entry which is preliminary data.</text>
</comment>
<evidence type="ECO:0000256" key="2">
    <source>
        <dbReference type="SAM" id="SignalP"/>
    </source>
</evidence>
<dbReference type="AlphaFoldDB" id="A0A2D0N7X4"/>
<keyword evidence="5" id="KW-1185">Reference proteome</keyword>
<dbReference type="Proteomes" id="UP000223913">
    <property type="component" value="Unassembled WGS sequence"/>
</dbReference>
<feature type="chain" id="PRO_5012248840" description="OmpA-like domain-containing protein" evidence="2">
    <location>
        <begin position="20"/>
        <end position="139"/>
    </location>
</feature>
<dbReference type="PROSITE" id="PS51123">
    <property type="entry name" value="OMPA_2"/>
    <property type="match status" value="1"/>
</dbReference>
<dbReference type="Gene3D" id="3.30.1330.60">
    <property type="entry name" value="OmpA-like domain"/>
    <property type="match status" value="1"/>
</dbReference>
<dbReference type="SUPFAM" id="SSF103088">
    <property type="entry name" value="OmpA-like"/>
    <property type="match status" value="1"/>
</dbReference>
<evidence type="ECO:0000313" key="4">
    <source>
        <dbReference type="EMBL" id="PHN04239.1"/>
    </source>
</evidence>
<dbReference type="EMBL" id="PDUD01000026">
    <property type="protein sequence ID" value="PHN04239.1"/>
    <property type="molecule type" value="Genomic_DNA"/>
</dbReference>
<dbReference type="PANTHER" id="PTHR30329">
    <property type="entry name" value="STATOR ELEMENT OF FLAGELLAR MOTOR COMPLEX"/>
    <property type="match status" value="1"/>
</dbReference>
<protein>
    <recommendedName>
        <fullName evidence="3">OmpA-like domain-containing protein</fullName>
    </recommendedName>
</protein>
<dbReference type="OrthoDB" id="9782229at2"/>
<evidence type="ECO:0000256" key="1">
    <source>
        <dbReference type="PROSITE-ProRule" id="PRU00473"/>
    </source>
</evidence>
<dbReference type="InterPro" id="IPR006665">
    <property type="entry name" value="OmpA-like"/>
</dbReference>
<dbReference type="PANTHER" id="PTHR30329:SF21">
    <property type="entry name" value="LIPOPROTEIN YIAD-RELATED"/>
    <property type="match status" value="1"/>
</dbReference>
<keyword evidence="1" id="KW-0472">Membrane</keyword>
<sequence>MRSLLTICSIFILPFSLSAQEEPVQDYYIFSIYFGGGSHYIDSEQEQELYKWLNGIPGVEHHQISVHSHTDDIGSKQYNAWLSQMRSESAIEKLMNHGINPDHISIEDFGELNPVYDNSTWEGKLKNRRVDIIVKPLAL</sequence>
<accession>A0A2D0N7X4</accession>
<evidence type="ECO:0000259" key="3">
    <source>
        <dbReference type="PROSITE" id="PS51123"/>
    </source>
</evidence>
<dbReference type="InterPro" id="IPR050330">
    <property type="entry name" value="Bact_OuterMem_StrucFunc"/>
</dbReference>
<dbReference type="GO" id="GO:0016020">
    <property type="term" value="C:membrane"/>
    <property type="evidence" value="ECO:0007669"/>
    <property type="project" value="UniProtKB-UniRule"/>
</dbReference>
<dbReference type="InterPro" id="IPR036737">
    <property type="entry name" value="OmpA-like_sf"/>
</dbReference>